<dbReference type="STRING" id="507626.LOKO_01605"/>
<dbReference type="PATRIC" id="fig|507626.3.peg.1597"/>
<dbReference type="Gene3D" id="3.40.50.720">
    <property type="entry name" value="NAD(P)-binding Rossmann-like Domain"/>
    <property type="match status" value="2"/>
</dbReference>
<protein>
    <submittedName>
        <fullName evidence="1">Glycerate dehydrogenase</fullName>
    </submittedName>
</protein>
<keyword evidence="2" id="KW-1185">Reference proteome</keyword>
<dbReference type="KEGG" id="hco:LOKO_01605"/>
<evidence type="ECO:0000313" key="2">
    <source>
        <dbReference type="Proteomes" id="UP000063387"/>
    </source>
</evidence>
<accession>A0A0X8HDJ9</accession>
<proteinExistence type="predicted"/>
<dbReference type="EMBL" id="CP014226">
    <property type="protein sequence ID" value="AMD00673.1"/>
    <property type="molecule type" value="Genomic_DNA"/>
</dbReference>
<organism evidence="1 2">
    <name type="scientific">Halomonas chromatireducens</name>
    <dbReference type="NCBI Taxonomy" id="507626"/>
    <lineage>
        <taxon>Bacteria</taxon>
        <taxon>Pseudomonadati</taxon>
        <taxon>Pseudomonadota</taxon>
        <taxon>Gammaproteobacteria</taxon>
        <taxon>Oceanospirillales</taxon>
        <taxon>Halomonadaceae</taxon>
        <taxon>Halomonas</taxon>
    </lineage>
</organism>
<sequence>MIAPDDTSFAYLEGRPWAPEGERLEQAIRHWHPLLDALEESLNLIVTPHSAWITPEARQRIVTLTAENLRQVQAN</sequence>
<reference evidence="1 2" key="1">
    <citation type="journal article" date="2016" name="Genome Announc.">
        <title>Draft Genome Sequence of 'Halomonas chromatireducens' Strain AGD 8-3, a Haloalkaliphilic Chromate- and Selenite-Reducing Gammaproteobacterium.</title>
        <authorList>
            <person name="Sharko F.S."/>
            <person name="Shapovalova A.A."/>
            <person name="Tsygankova S.V."/>
            <person name="Komova A.V."/>
            <person name="Boulygina E.S."/>
            <person name="Teslyuk A.B."/>
            <person name="Gotovtsev P.M."/>
            <person name="Namsaraev Z.B."/>
            <person name="Khijniak T.V."/>
            <person name="Nedoluzhko A.V."/>
            <person name="Vasilov R.G."/>
        </authorList>
    </citation>
    <scope>NUCLEOTIDE SEQUENCE [LARGE SCALE GENOMIC DNA]</scope>
    <source>
        <strain evidence="1 2">AGD 8-3</strain>
    </source>
</reference>
<dbReference type="Proteomes" id="UP000063387">
    <property type="component" value="Chromosome"/>
</dbReference>
<gene>
    <name evidence="1" type="ORF">LOKO_01605</name>
</gene>
<evidence type="ECO:0000313" key="1">
    <source>
        <dbReference type="EMBL" id="AMD00673.1"/>
    </source>
</evidence>
<dbReference type="AlphaFoldDB" id="A0A0X8HDJ9"/>
<name>A0A0X8HDJ9_9GAMM</name>
<reference evidence="1 2" key="2">
    <citation type="submission" date="2016-02" db="EMBL/GenBank/DDBJ databases">
        <authorList>
            <person name="Wen L."/>
            <person name="He K."/>
            <person name="Yang H."/>
        </authorList>
    </citation>
    <scope>NUCLEOTIDE SEQUENCE [LARGE SCALE GENOMIC DNA]</scope>
    <source>
        <strain evidence="1 2">AGD 8-3</strain>
    </source>
</reference>